<reference evidence="3 4" key="1">
    <citation type="journal article" date="2018" name="Sci. Rep.">
        <title>Comparative analysis of the Pocillopora damicornis genome highlights role of immune system in coral evolution.</title>
        <authorList>
            <person name="Cunning R."/>
            <person name="Bay R.A."/>
            <person name="Gillette P."/>
            <person name="Baker A.C."/>
            <person name="Traylor-Knowles N."/>
        </authorList>
    </citation>
    <scope>NUCLEOTIDE SEQUENCE [LARGE SCALE GENOMIC DNA]</scope>
    <source>
        <strain evidence="3">RSMAS</strain>
        <tissue evidence="3">Whole animal</tissue>
    </source>
</reference>
<keyword evidence="4" id="KW-1185">Reference proteome</keyword>
<dbReference type="SUPFAM" id="SSF49899">
    <property type="entry name" value="Concanavalin A-like lectins/glucanases"/>
    <property type="match status" value="5"/>
</dbReference>
<feature type="domain" description="MAM" evidence="2">
    <location>
        <begin position="753"/>
        <end position="911"/>
    </location>
</feature>
<feature type="chain" id="PRO_5017981739" description="MAM domain-containing protein" evidence="1">
    <location>
        <begin position="26"/>
        <end position="926"/>
    </location>
</feature>
<protein>
    <recommendedName>
        <fullName evidence="2">MAM domain-containing protein</fullName>
    </recommendedName>
</protein>
<dbReference type="InterPro" id="IPR000998">
    <property type="entry name" value="MAM_dom"/>
</dbReference>
<proteinExistence type="predicted"/>
<evidence type="ECO:0000313" key="4">
    <source>
        <dbReference type="Proteomes" id="UP000275408"/>
    </source>
</evidence>
<dbReference type="GO" id="GO:0016020">
    <property type="term" value="C:membrane"/>
    <property type="evidence" value="ECO:0007669"/>
    <property type="project" value="InterPro"/>
</dbReference>
<evidence type="ECO:0000259" key="2">
    <source>
        <dbReference type="PROSITE" id="PS50060"/>
    </source>
</evidence>
<evidence type="ECO:0000256" key="1">
    <source>
        <dbReference type="SAM" id="SignalP"/>
    </source>
</evidence>
<dbReference type="PANTHER" id="PTHR23282">
    <property type="entry name" value="APICAL ENDOSOMAL GLYCOPROTEIN PRECURSOR"/>
    <property type="match status" value="1"/>
</dbReference>
<dbReference type="EMBL" id="RCHS01003977">
    <property type="protein sequence ID" value="RMX38611.1"/>
    <property type="molecule type" value="Genomic_DNA"/>
</dbReference>
<dbReference type="STRING" id="46731.A0A3M6TB96"/>
<dbReference type="InterPro" id="IPR013320">
    <property type="entry name" value="ConA-like_dom_sf"/>
</dbReference>
<feature type="domain" description="MAM" evidence="2">
    <location>
        <begin position="232"/>
        <end position="389"/>
    </location>
</feature>
<dbReference type="CDD" id="cd06263">
    <property type="entry name" value="MAM"/>
    <property type="match status" value="5"/>
</dbReference>
<dbReference type="PROSITE" id="PS50060">
    <property type="entry name" value="MAM_2"/>
    <property type="match status" value="5"/>
</dbReference>
<dbReference type="Gene3D" id="2.60.120.200">
    <property type="match status" value="5"/>
</dbReference>
<evidence type="ECO:0000313" key="3">
    <source>
        <dbReference type="EMBL" id="RMX38611.1"/>
    </source>
</evidence>
<feature type="domain" description="MAM" evidence="2">
    <location>
        <begin position="400"/>
        <end position="555"/>
    </location>
</feature>
<comment type="caution">
    <text evidence="3">The sequence shown here is derived from an EMBL/GenBank/DDBJ whole genome shotgun (WGS) entry which is preliminary data.</text>
</comment>
<dbReference type="InterPro" id="IPR051560">
    <property type="entry name" value="MAM_domain-containing"/>
</dbReference>
<dbReference type="AlphaFoldDB" id="A0A3M6TB96"/>
<dbReference type="Proteomes" id="UP000275408">
    <property type="component" value="Unassembled WGS sequence"/>
</dbReference>
<dbReference type="PANTHER" id="PTHR23282:SF101">
    <property type="entry name" value="MAM DOMAIN-CONTAINING PROTEIN"/>
    <property type="match status" value="1"/>
</dbReference>
<feature type="domain" description="MAM" evidence="2">
    <location>
        <begin position="56"/>
        <end position="210"/>
    </location>
</feature>
<feature type="domain" description="MAM" evidence="2">
    <location>
        <begin position="583"/>
        <end position="737"/>
    </location>
</feature>
<feature type="signal peptide" evidence="1">
    <location>
        <begin position="1"/>
        <end position="25"/>
    </location>
</feature>
<dbReference type="SMART" id="SM00137">
    <property type="entry name" value="MAM"/>
    <property type="match status" value="5"/>
</dbReference>
<dbReference type="OrthoDB" id="412155at2759"/>
<keyword evidence="1" id="KW-0732">Signal</keyword>
<dbReference type="OMA" id="YEEIWKI"/>
<dbReference type="Pfam" id="PF00629">
    <property type="entry name" value="MAM"/>
    <property type="match status" value="5"/>
</dbReference>
<organism evidence="3 4">
    <name type="scientific">Pocillopora damicornis</name>
    <name type="common">Cauliflower coral</name>
    <name type="synonym">Millepora damicornis</name>
    <dbReference type="NCBI Taxonomy" id="46731"/>
    <lineage>
        <taxon>Eukaryota</taxon>
        <taxon>Metazoa</taxon>
        <taxon>Cnidaria</taxon>
        <taxon>Anthozoa</taxon>
        <taxon>Hexacorallia</taxon>
        <taxon>Scleractinia</taxon>
        <taxon>Astrocoeniina</taxon>
        <taxon>Pocilloporidae</taxon>
        <taxon>Pocillopora</taxon>
    </lineage>
</organism>
<sequence length="926" mass="103301">MKVSTYKTIFFAIAFILLANNGVFAFRISTESNSTTSPSNETTPIHKMHREAILDGGCDFDVDFCNWTNETSGDDFDWIRLKSRTPSSNTGPRKDRSGEGFYIYAEASWPRKAGETARLLGGPFSGIMCMRFFYHMYGRHIADLQIYLKEDGMENFVWGRYKNQGNTWRYSNVTVFGNNYTIIFAARVGKSYQGDIALDEITFVNGTCDGKELNYLPRNLTVHSDMKRGETGTCDFDGGFCEWINLPLGDEFDWTLNSGATGTVDTGPEKDHTGYDGAYIFIEGSAPQRYGDRALLMGPRICGRMCLQFFYSMYGDRMGKLSVYKREGVRSDDLLWTMSGHQGPDWHEALVDIGGACYQIIIEGVVGPSYLSDLAVDDIFFSKGTCCQLKQDSFDAGLIGNCTFDEGLCKWINDPNDDFDWQLIEGGTPSEETGPTAGYEGEGQYLYVESSEPRRFADRAILTSGLLKGLQCMRFRYYMFGQDMGSLSVYRVGDGIMRGRLWRRYGNQGDKWHEARITLPCNSTSYMIQIEAVIGVWRSDIAIDKIEFTKGACPPFQRAITAATTTTTSATTPTLPAHLLVENDCSFKGHFCSWINDNNDDFDWLINSGDTMTQNTGPTSDADGDGWYIYLEASLQKSGEKAKLLSGYMTGTQCVQFKYHMLGSGIGTLRVYQIKRKDSTPRVVWYRVGDQGEDWKNAQFNLFGRFYRVFIEGVRGSTFEGDIAVDSITFTPGRCVVRVSEEEIQADSHLALGVCSFDSGFCQWRNEGNEDQFDWSITEGETPSKGTGPQTGFGGSGKYAFIESSSPRRAGDKAMLTIYGSGEDRCLLFAYHMSGKDIDSLSVYKQELGKGILPALLWNSNGNQGDDWKKAKIGIKGGSQYKLIIEAVRGQNFRGDIAIDEVGFNKGFCGKQVRMVKAGNKSGNSK</sequence>
<name>A0A3M6TB96_POCDA</name>
<gene>
    <name evidence="3" type="ORF">pdam_00008384</name>
</gene>
<accession>A0A3M6TB96</accession>